<proteinExistence type="predicted"/>
<feature type="region of interest" description="Disordered" evidence="1">
    <location>
        <begin position="83"/>
        <end position="102"/>
    </location>
</feature>
<feature type="compositionally biased region" description="Polar residues" evidence="1">
    <location>
        <begin position="87"/>
        <end position="102"/>
    </location>
</feature>
<gene>
    <name evidence="2" type="ORF">PhaeoP36_00609</name>
</gene>
<protein>
    <submittedName>
        <fullName evidence="2">Uncharacterized protein</fullName>
    </submittedName>
</protein>
<evidence type="ECO:0000313" key="3">
    <source>
        <dbReference type="Proteomes" id="UP000218891"/>
    </source>
</evidence>
<name>A0ABN5DCV3_9RHOB</name>
<evidence type="ECO:0000256" key="1">
    <source>
        <dbReference type="SAM" id="MobiDB-lite"/>
    </source>
</evidence>
<dbReference type="Proteomes" id="UP000218891">
    <property type="component" value="Chromosome"/>
</dbReference>
<evidence type="ECO:0000313" key="2">
    <source>
        <dbReference type="EMBL" id="ATG34776.1"/>
    </source>
</evidence>
<reference evidence="2 3" key="4">
    <citation type="journal article" date="2018" name="Environ. Microbiol. Rep.">
        <title>Phylogenetic distribution of roseobacticides in the Roseobacter group and their effect on microalgae.</title>
        <authorList>
            <person name="Sonnenschein E.C."/>
            <person name="Phippen C.B."/>
            <person name="Bentzon-Tilia M."/>
            <person name="Rasmussen S.A."/>
            <person name="Nielsen K.F."/>
            <person name="Gram L."/>
        </authorList>
    </citation>
    <scope>NUCLEOTIDE SEQUENCE [LARGE SCALE GENOMIC DNA]</scope>
    <source>
        <strain evidence="2 3">P36</strain>
    </source>
</reference>
<reference evidence="2 3" key="2">
    <citation type="journal article" date="2017" name="Genome Biol. Evol.">
        <title>Trajectories and Drivers of Genome Evolution in Surface-Associated Marine Phaeobacter.</title>
        <authorList>
            <person name="Freese H.M."/>
            <person name="Sikorski J."/>
            <person name="Bunk B."/>
            <person name="Scheuner C."/>
            <person name="Meier-Kolthoff J.P."/>
            <person name="Sproer C."/>
            <person name="Gram L."/>
            <person name="Overmann J."/>
        </authorList>
    </citation>
    <scope>NUCLEOTIDE SEQUENCE [LARGE SCALE GENOMIC DNA]</scope>
    <source>
        <strain evidence="2 3">P36</strain>
    </source>
</reference>
<reference evidence="2 3" key="1">
    <citation type="journal article" date="2017" name="Front. Microbiol.">
        <title>Phaeobacter piscinae sp. nov., a species of the Roseobacter group and potential aquaculture probiont.</title>
        <authorList>
            <person name="Sonnenschein E.C."/>
            <person name="Phippen C.B.W."/>
            <person name="Nielsen K.F."/>
            <person name="Mateiu R.V."/>
            <person name="Melchiorsen J."/>
            <person name="Gram L."/>
            <person name="Overmann J."/>
            <person name="Freese H.M."/>
        </authorList>
    </citation>
    <scope>NUCLEOTIDE SEQUENCE [LARGE SCALE GENOMIC DNA]</scope>
    <source>
        <strain evidence="2 3">P36</strain>
    </source>
</reference>
<reference evidence="2 3" key="3">
    <citation type="journal article" date="2017" name="Int. J. Syst. Evol. Microbiol.">
        <title>Adaptation of Surface-Associated Bacteria to the Open Ocean: A Genomically Distinct Subpopulation of Phaeobacter gallaeciensis Colonizes Pacific Mesozooplankton.</title>
        <authorList>
            <person name="Freese H.M."/>
            <person name="Methner A."/>
            <person name="Overmann J."/>
        </authorList>
    </citation>
    <scope>NUCLEOTIDE SEQUENCE [LARGE SCALE GENOMIC DNA]</scope>
    <source>
        <strain evidence="2 3">P36</strain>
    </source>
</reference>
<dbReference type="EMBL" id="CP010643">
    <property type="protein sequence ID" value="ATG34776.1"/>
    <property type="molecule type" value="Genomic_DNA"/>
</dbReference>
<organism evidence="2 3">
    <name type="scientific">Phaeobacter piscinae</name>
    <dbReference type="NCBI Taxonomy" id="1580596"/>
    <lineage>
        <taxon>Bacteria</taxon>
        <taxon>Pseudomonadati</taxon>
        <taxon>Pseudomonadota</taxon>
        <taxon>Alphaproteobacteria</taxon>
        <taxon>Rhodobacterales</taxon>
        <taxon>Roseobacteraceae</taxon>
        <taxon>Phaeobacter</taxon>
    </lineage>
</organism>
<accession>A0ABN5DCV3</accession>
<sequence length="102" mass="11385">MEDIFQAKQLDDGQDVLRHLRALLNELSGAPVLHHTEEGEPYWVGGSDNGRKVEILIECLKGMFCHAQKTSDWLSAAPFPPVRFSGSALQHRNSSGDGTRRR</sequence>
<dbReference type="RefSeq" id="WP_123580057.1">
    <property type="nucleotide sequence ID" value="NZ_CP010643.1"/>
</dbReference>
<keyword evidence="3" id="KW-1185">Reference proteome</keyword>